<comment type="PTM">
    <text evidence="8">Carboxylation allows a single lysine to coordinate two zinc ions.</text>
</comment>
<comment type="cofactor">
    <cofactor evidence="8">
        <name>Zn(2+)</name>
        <dbReference type="ChEBI" id="CHEBI:29105"/>
    </cofactor>
    <text evidence="8">Binds 2 Zn(2+) ions per subunit.</text>
</comment>
<dbReference type="EC" id="3.5.2.5" evidence="8"/>
<keyword evidence="6 8" id="KW-0378">Hydrolase</keyword>
<comment type="subunit">
    <text evidence="3 8">Homotetramer.</text>
</comment>
<dbReference type="InterPro" id="IPR017593">
    <property type="entry name" value="Allantoinase"/>
</dbReference>
<dbReference type="PANTHER" id="PTHR43668:SF4">
    <property type="entry name" value="ALLANTOINASE"/>
    <property type="match status" value="1"/>
</dbReference>
<dbReference type="InterPro" id="IPR050138">
    <property type="entry name" value="DHOase/Allantoinase_Hydrolase"/>
</dbReference>
<dbReference type="InterPro" id="IPR006680">
    <property type="entry name" value="Amidohydro-rel"/>
</dbReference>
<feature type="binding site" evidence="8">
    <location>
        <position position="313"/>
    </location>
    <ligand>
        <name>Zn(2+)</name>
        <dbReference type="ChEBI" id="CHEBI:29105"/>
        <label>1</label>
    </ligand>
</feature>
<evidence type="ECO:0000256" key="8">
    <source>
        <dbReference type="HAMAP-Rule" id="MF_01645"/>
    </source>
</evidence>
<sequence>MNKYDLIIKNGNVVFTDKIEQTSLGIKDGKIIAIDNNITNEASEIYDAEGNYIFPGMIDVHVHFNEPGRSDWEGFSTGSFMIAAGGGTVYFDMPLNGVPSTTNQDALQQKVKLGKEKSFVDFGLWGGLVPGNVDELASLAANGVVGFKAFISDSGNEEFEAADDITLLQGMEEIAKLNKVLALHCESKSITNFLTEQKQKQKAYSPDDYAQTRPIIAEVEAVERALAFAEITGCPLHFVHISSARAIEKIEEAKQNGLDVTVETCAHYLLFNHQHLIEKGAVAKCAPPLRDKNEQEKLIKMLIDNRIDMITSDHSPSPYDLKDPSKYHLLEAWGGISSGQFTLMSTIEVAINHDMPLTKVAQLTAEAPAKRFGLSKSKGKIDLGYDADLAIISLDQSFTVDETNYFAKHKQSLFIDHTFPCRVVKTLSRGQQVFEAADPTPNNPTGQWLNV</sequence>
<dbReference type="Pfam" id="PF01979">
    <property type="entry name" value="Amidohydro_1"/>
    <property type="match status" value="1"/>
</dbReference>
<dbReference type="GO" id="GO:0004038">
    <property type="term" value="F:allantoinase activity"/>
    <property type="evidence" value="ECO:0007669"/>
    <property type="project" value="UniProtKB-EC"/>
</dbReference>
<dbReference type="InterPro" id="IPR047604">
    <property type="entry name" value="Allantoinase_bact"/>
</dbReference>
<comment type="similarity">
    <text evidence="2">Belongs to the metallo-dependent hydrolases superfamily. DHOase family. Class I DHOase subfamily.</text>
</comment>
<feature type="binding site" evidence="8">
    <location>
        <position position="61"/>
    </location>
    <ligand>
        <name>Zn(2+)</name>
        <dbReference type="ChEBI" id="CHEBI:29105"/>
        <label>1</label>
    </ligand>
</feature>
<comment type="pathway">
    <text evidence="8">Nitrogen metabolism; (S)-allantoin degradation; allantoate from (S)-allantoin: step 1/1.</text>
</comment>
<feature type="binding site" evidence="8">
    <location>
        <position position="184"/>
    </location>
    <ligand>
        <name>Zn(2+)</name>
        <dbReference type="ChEBI" id="CHEBI:29105"/>
        <label>2</label>
    </ligand>
</feature>
<dbReference type="EMBL" id="JAFBDR010000007">
    <property type="protein sequence ID" value="MBM7571123.1"/>
    <property type="molecule type" value="Genomic_DNA"/>
</dbReference>
<dbReference type="SUPFAM" id="SSF51556">
    <property type="entry name" value="Metallo-dependent hydrolases"/>
    <property type="match status" value="1"/>
</dbReference>
<evidence type="ECO:0000256" key="7">
    <source>
        <dbReference type="ARBA" id="ARBA00022833"/>
    </source>
</evidence>
<dbReference type="RefSeq" id="WP_204498545.1">
    <property type="nucleotide sequence ID" value="NZ_JAFBDR010000007.1"/>
</dbReference>
<evidence type="ECO:0000313" key="11">
    <source>
        <dbReference type="Proteomes" id="UP001296943"/>
    </source>
</evidence>
<dbReference type="Gene3D" id="3.20.20.140">
    <property type="entry name" value="Metal-dependent hydrolases"/>
    <property type="match status" value="1"/>
</dbReference>
<comment type="function">
    <text evidence="1">Catalyzes the reversible cyclization of carbamoyl aspartate to dihydroorotate.</text>
</comment>
<feature type="binding site" description="via carbamate group" evidence="8">
    <location>
        <position position="148"/>
    </location>
    <ligand>
        <name>Zn(2+)</name>
        <dbReference type="ChEBI" id="CHEBI:29105"/>
        <label>2</label>
    </ligand>
</feature>
<dbReference type="SUPFAM" id="SSF51338">
    <property type="entry name" value="Composite domain of metallo-dependent hydrolases"/>
    <property type="match status" value="1"/>
</dbReference>
<dbReference type="PANTHER" id="PTHR43668">
    <property type="entry name" value="ALLANTOINASE"/>
    <property type="match status" value="1"/>
</dbReference>
<feature type="domain" description="Amidohydrolase-related" evidence="9">
    <location>
        <begin position="52"/>
        <end position="433"/>
    </location>
</feature>
<keyword evidence="4 8" id="KW-0659">Purine metabolism</keyword>
<comment type="catalytic activity">
    <reaction evidence="8">
        <text>(S)-allantoin + H2O = allantoate + H(+)</text>
        <dbReference type="Rhea" id="RHEA:17029"/>
        <dbReference type="ChEBI" id="CHEBI:15377"/>
        <dbReference type="ChEBI" id="CHEBI:15378"/>
        <dbReference type="ChEBI" id="CHEBI:15678"/>
        <dbReference type="ChEBI" id="CHEBI:17536"/>
        <dbReference type="EC" id="3.5.2.5"/>
    </reaction>
</comment>
<dbReference type="InterPro" id="IPR011059">
    <property type="entry name" value="Metal-dep_hydrolase_composite"/>
</dbReference>
<dbReference type="NCBIfam" id="TIGR03178">
    <property type="entry name" value="allantoinase"/>
    <property type="match status" value="1"/>
</dbReference>
<evidence type="ECO:0000256" key="5">
    <source>
        <dbReference type="ARBA" id="ARBA00022723"/>
    </source>
</evidence>
<protein>
    <recommendedName>
        <fullName evidence="8">Allantoinase</fullName>
        <ecNumber evidence="8">3.5.2.5</ecNumber>
    </recommendedName>
    <alternativeName>
        <fullName evidence="8">Allantoin-utilizing enzyme</fullName>
    </alternativeName>
</protein>
<evidence type="ECO:0000256" key="3">
    <source>
        <dbReference type="ARBA" id="ARBA00011881"/>
    </source>
</evidence>
<feature type="binding site" evidence="8">
    <location>
        <position position="240"/>
    </location>
    <ligand>
        <name>Zn(2+)</name>
        <dbReference type="ChEBI" id="CHEBI:29105"/>
        <label>2</label>
    </ligand>
</feature>
<name>A0ABS2MYX6_9BACI</name>
<evidence type="ECO:0000256" key="6">
    <source>
        <dbReference type="ARBA" id="ARBA00022801"/>
    </source>
</evidence>
<comment type="caution">
    <text evidence="10">The sequence shown here is derived from an EMBL/GenBank/DDBJ whole genome shotgun (WGS) entry which is preliminary data.</text>
</comment>
<keyword evidence="11" id="KW-1185">Reference proteome</keyword>
<gene>
    <name evidence="8" type="primary">allB</name>
    <name evidence="10" type="ORF">JOC48_001606</name>
</gene>
<evidence type="ECO:0000256" key="2">
    <source>
        <dbReference type="ARBA" id="ARBA00010286"/>
    </source>
</evidence>
<keyword evidence="7 8" id="KW-0862">Zinc</keyword>
<comment type="function">
    <text evidence="8">Catalyzes the conversion of allantoin (5-ureidohydantoin) to allantoic acid by hydrolytic cleavage of the five-member hydantoin ring.</text>
</comment>
<dbReference type="Proteomes" id="UP001296943">
    <property type="component" value="Unassembled WGS sequence"/>
</dbReference>
<dbReference type="HAMAP" id="MF_01645">
    <property type="entry name" value="Hydantoinase"/>
    <property type="match status" value="1"/>
</dbReference>
<organism evidence="10 11">
    <name type="scientific">Aquibacillus albus</name>
    <dbReference type="NCBI Taxonomy" id="1168171"/>
    <lineage>
        <taxon>Bacteria</taxon>
        <taxon>Bacillati</taxon>
        <taxon>Bacillota</taxon>
        <taxon>Bacilli</taxon>
        <taxon>Bacillales</taxon>
        <taxon>Bacillaceae</taxon>
        <taxon>Aquibacillus</taxon>
    </lineage>
</organism>
<evidence type="ECO:0000259" key="9">
    <source>
        <dbReference type="Pfam" id="PF01979"/>
    </source>
</evidence>
<reference evidence="10 11" key="1">
    <citation type="submission" date="2021-01" db="EMBL/GenBank/DDBJ databases">
        <title>Genomic Encyclopedia of Type Strains, Phase IV (KMG-IV): sequencing the most valuable type-strain genomes for metagenomic binning, comparative biology and taxonomic classification.</title>
        <authorList>
            <person name="Goeker M."/>
        </authorList>
    </citation>
    <scope>NUCLEOTIDE SEQUENCE [LARGE SCALE GENOMIC DNA]</scope>
    <source>
        <strain evidence="10 11">DSM 23711</strain>
    </source>
</reference>
<evidence type="ECO:0000256" key="1">
    <source>
        <dbReference type="ARBA" id="ARBA00002368"/>
    </source>
</evidence>
<evidence type="ECO:0000313" key="10">
    <source>
        <dbReference type="EMBL" id="MBM7571123.1"/>
    </source>
</evidence>
<dbReference type="InterPro" id="IPR032466">
    <property type="entry name" value="Metal_Hydrolase"/>
</dbReference>
<evidence type="ECO:0000256" key="4">
    <source>
        <dbReference type="ARBA" id="ARBA00022631"/>
    </source>
</evidence>
<feature type="modified residue" description="N6-carboxylysine" evidence="8">
    <location>
        <position position="148"/>
    </location>
</feature>
<feature type="binding site" description="via carbamate group" evidence="8">
    <location>
        <position position="148"/>
    </location>
    <ligand>
        <name>Zn(2+)</name>
        <dbReference type="ChEBI" id="CHEBI:29105"/>
        <label>1</label>
    </ligand>
</feature>
<comment type="similarity">
    <text evidence="8">Belongs to the metallo-dependent hydrolases superfamily. Allantoinase family.</text>
</comment>
<dbReference type="PROSITE" id="PS00482">
    <property type="entry name" value="DIHYDROOROTASE_1"/>
    <property type="match status" value="1"/>
</dbReference>
<dbReference type="Gene3D" id="2.30.40.10">
    <property type="entry name" value="Urease, subunit C, domain 1"/>
    <property type="match status" value="1"/>
</dbReference>
<feature type="binding site" evidence="8">
    <location>
        <position position="63"/>
    </location>
    <ligand>
        <name>Zn(2+)</name>
        <dbReference type="ChEBI" id="CHEBI:29105"/>
        <label>1</label>
    </ligand>
</feature>
<keyword evidence="5 8" id="KW-0479">Metal-binding</keyword>
<dbReference type="NCBIfam" id="NF004839">
    <property type="entry name" value="PRK06189.1"/>
    <property type="match status" value="1"/>
</dbReference>
<dbReference type="InterPro" id="IPR002195">
    <property type="entry name" value="Dihydroorotase_CS"/>
</dbReference>
<accession>A0ABS2MYX6</accession>
<proteinExistence type="inferred from homology"/>